<evidence type="ECO:0000313" key="2">
    <source>
        <dbReference type="Proteomes" id="UP000053370"/>
    </source>
</evidence>
<dbReference type="Proteomes" id="UP000053370">
    <property type="component" value="Unassembled WGS sequence"/>
</dbReference>
<proteinExistence type="predicted"/>
<dbReference type="OrthoDB" id="9820771at2"/>
<dbReference type="STRING" id="1678840.ATC1_131777"/>
<evidence type="ECO:0000313" key="1">
    <source>
        <dbReference type="EMBL" id="GAP41781.1"/>
    </source>
</evidence>
<gene>
    <name evidence="1" type="ORF">ATC1_131777</name>
</gene>
<sequence length="667" mass="75411">MKIKAFFSGCFFLLILSLSLFIRSVDALDADDVTLIGKNEALFSLKENKTAEILTSADEKAVIEINDGIVNEGSILIRFIVWGLPQSWESKISDQNRLNGSYLPIAELGIPSGEWLTPGSGSHFSFINQGDTLIIAGLLEFLTNETPEIVSFDFNQIPFDEQPLKEGAVIVLDFEAGDSRQRIEKKSVIDEKSGVFFSLLNTAQTPEISMIQPALSVSRTDEQISRVGWVSLSQSDGKKYVLKRDYAYGFNIADDDRFMVNNSYIFQPIHDAEPRTISLDFVYVKRKSAGEVKLSLEAISEEQPIKALDIPLSLDEFSARISGYSIYQDIAEDHHTIPTLRLFMDSEGPVSSINFSTGDSDSELMPAVCGFLPESEQFACDVPLLSMDQTELTLNYDSFEYRIDGNWSFQWNPIPIPARDQTSEQTVLPYKMDSMNFYDGSDPEVEKTVKKIQEFSAALSSKSGWIFQRYETKMSIAGGDYPDLIDHSQKNTQMNHIIEESWDQIQPDGTVLSNISLVRNLSGQIISGTWNLADRQIVLPQGLLIQNQGYNTGYVYPFVYGSDFYTLFRTNAKIVEQKECEYENRSAWCYRFFHTLGSAKDIGNLPENSYLFWIEQKTGKILQKQIDCQLNGIDQPSETCVVRKTLEIRHSDDLDSEIRNLIESFIY</sequence>
<name>A0A0S7BMS0_9CHLR</name>
<keyword evidence="2" id="KW-1185">Reference proteome</keyword>
<dbReference type="AlphaFoldDB" id="A0A0S7BMS0"/>
<dbReference type="EMBL" id="DF968181">
    <property type="protein sequence ID" value="GAP41781.1"/>
    <property type="molecule type" value="Genomic_DNA"/>
</dbReference>
<dbReference type="RefSeq" id="WP_062283716.1">
    <property type="nucleotide sequence ID" value="NZ_DF968181.1"/>
</dbReference>
<reference evidence="1" key="1">
    <citation type="journal article" date="2015" name="Genome Announc.">
        <title>Draft Genome Sequence of Anaerolineae Strain TC1, a Novel Isolate from a Methanogenic Wastewater Treatment System.</title>
        <authorList>
            <person name="Matsuura N."/>
            <person name="Tourlousse D.M."/>
            <person name="Sun L."/>
            <person name="Toyonaga M."/>
            <person name="Kuroda K."/>
            <person name="Ohashi A."/>
            <person name="Cruz R."/>
            <person name="Yamaguchi T."/>
            <person name="Sekiguchi Y."/>
        </authorList>
    </citation>
    <scope>NUCLEOTIDE SEQUENCE [LARGE SCALE GENOMIC DNA]</scope>
    <source>
        <strain evidence="1">TC1</strain>
    </source>
</reference>
<accession>A0A0S7BMS0</accession>
<protein>
    <submittedName>
        <fullName evidence="1">Uncharacterized protein</fullName>
    </submittedName>
</protein>
<organism evidence="1">
    <name type="scientific">Flexilinea flocculi</name>
    <dbReference type="NCBI Taxonomy" id="1678840"/>
    <lineage>
        <taxon>Bacteria</taxon>
        <taxon>Bacillati</taxon>
        <taxon>Chloroflexota</taxon>
        <taxon>Anaerolineae</taxon>
        <taxon>Anaerolineales</taxon>
        <taxon>Anaerolineaceae</taxon>
        <taxon>Flexilinea</taxon>
    </lineage>
</organism>